<evidence type="ECO:0000256" key="1">
    <source>
        <dbReference type="SAM" id="MobiDB-lite"/>
    </source>
</evidence>
<protein>
    <submittedName>
        <fullName evidence="2">Uncharacterized protein</fullName>
    </submittedName>
</protein>
<feature type="compositionally biased region" description="Basic and acidic residues" evidence="1">
    <location>
        <begin position="201"/>
        <end position="216"/>
    </location>
</feature>
<organism evidence="2 3">
    <name type="scientific">Achaetomium macrosporum</name>
    <dbReference type="NCBI Taxonomy" id="79813"/>
    <lineage>
        <taxon>Eukaryota</taxon>
        <taxon>Fungi</taxon>
        <taxon>Dikarya</taxon>
        <taxon>Ascomycota</taxon>
        <taxon>Pezizomycotina</taxon>
        <taxon>Sordariomycetes</taxon>
        <taxon>Sordariomycetidae</taxon>
        <taxon>Sordariales</taxon>
        <taxon>Chaetomiaceae</taxon>
        <taxon>Achaetomium</taxon>
    </lineage>
</organism>
<reference evidence="2" key="2">
    <citation type="submission" date="2023-05" db="EMBL/GenBank/DDBJ databases">
        <authorList>
            <consortium name="Lawrence Berkeley National Laboratory"/>
            <person name="Steindorff A."/>
            <person name="Hensen N."/>
            <person name="Bonometti L."/>
            <person name="Westerberg I."/>
            <person name="Brannstrom I.O."/>
            <person name="Guillou S."/>
            <person name="Cros-Aarteil S."/>
            <person name="Calhoun S."/>
            <person name="Haridas S."/>
            <person name="Kuo A."/>
            <person name="Mondo S."/>
            <person name="Pangilinan J."/>
            <person name="Riley R."/>
            <person name="Labutti K."/>
            <person name="Andreopoulos B."/>
            <person name="Lipzen A."/>
            <person name="Chen C."/>
            <person name="Yanf M."/>
            <person name="Daum C."/>
            <person name="Ng V."/>
            <person name="Clum A."/>
            <person name="Ohm R."/>
            <person name="Martin F."/>
            <person name="Silar P."/>
            <person name="Natvig D."/>
            <person name="Lalanne C."/>
            <person name="Gautier V."/>
            <person name="Ament-Velasquez S.L."/>
            <person name="Kruys A."/>
            <person name="Hutchinson M.I."/>
            <person name="Powell A.J."/>
            <person name="Barry K."/>
            <person name="Miller A.N."/>
            <person name="Grigoriev I.V."/>
            <person name="Debuchy R."/>
            <person name="Gladieux P."/>
            <person name="Thoren M.H."/>
            <person name="Johannesson H."/>
        </authorList>
    </citation>
    <scope>NUCLEOTIDE SEQUENCE</scope>
    <source>
        <strain evidence="2">CBS 532.94</strain>
    </source>
</reference>
<comment type="caution">
    <text evidence="2">The sequence shown here is derived from an EMBL/GenBank/DDBJ whole genome shotgun (WGS) entry which is preliminary data.</text>
</comment>
<reference evidence="2" key="1">
    <citation type="journal article" date="2023" name="Mol. Phylogenet. Evol.">
        <title>Genome-scale phylogeny and comparative genomics of the fungal order Sordariales.</title>
        <authorList>
            <person name="Hensen N."/>
            <person name="Bonometti L."/>
            <person name="Westerberg I."/>
            <person name="Brannstrom I.O."/>
            <person name="Guillou S."/>
            <person name="Cros-Aarteil S."/>
            <person name="Calhoun S."/>
            <person name="Haridas S."/>
            <person name="Kuo A."/>
            <person name="Mondo S."/>
            <person name="Pangilinan J."/>
            <person name="Riley R."/>
            <person name="LaButti K."/>
            <person name="Andreopoulos B."/>
            <person name="Lipzen A."/>
            <person name="Chen C."/>
            <person name="Yan M."/>
            <person name="Daum C."/>
            <person name="Ng V."/>
            <person name="Clum A."/>
            <person name="Steindorff A."/>
            <person name="Ohm R.A."/>
            <person name="Martin F."/>
            <person name="Silar P."/>
            <person name="Natvig D.O."/>
            <person name="Lalanne C."/>
            <person name="Gautier V."/>
            <person name="Ament-Velasquez S.L."/>
            <person name="Kruys A."/>
            <person name="Hutchinson M.I."/>
            <person name="Powell A.J."/>
            <person name="Barry K."/>
            <person name="Miller A.N."/>
            <person name="Grigoriev I.V."/>
            <person name="Debuchy R."/>
            <person name="Gladieux P."/>
            <person name="Hiltunen Thoren M."/>
            <person name="Johannesson H."/>
        </authorList>
    </citation>
    <scope>NUCLEOTIDE SEQUENCE</scope>
    <source>
        <strain evidence="2">CBS 532.94</strain>
    </source>
</reference>
<evidence type="ECO:0000313" key="3">
    <source>
        <dbReference type="Proteomes" id="UP001303760"/>
    </source>
</evidence>
<keyword evidence="3" id="KW-1185">Reference proteome</keyword>
<feature type="compositionally biased region" description="Polar residues" evidence="1">
    <location>
        <begin position="106"/>
        <end position="131"/>
    </location>
</feature>
<dbReference type="Proteomes" id="UP001303760">
    <property type="component" value="Unassembled WGS sequence"/>
</dbReference>
<accession>A0AAN7CDA1</accession>
<feature type="region of interest" description="Disordered" evidence="1">
    <location>
        <begin position="1"/>
        <end position="141"/>
    </location>
</feature>
<evidence type="ECO:0000313" key="2">
    <source>
        <dbReference type="EMBL" id="KAK4239919.1"/>
    </source>
</evidence>
<dbReference type="AlphaFoldDB" id="A0AAN7CDA1"/>
<gene>
    <name evidence="2" type="ORF">C8A03DRAFT_32027</name>
</gene>
<proteinExistence type="predicted"/>
<feature type="region of interest" description="Disordered" evidence="1">
    <location>
        <begin position="173"/>
        <end position="216"/>
    </location>
</feature>
<dbReference type="EMBL" id="MU860052">
    <property type="protein sequence ID" value="KAK4239919.1"/>
    <property type="molecule type" value="Genomic_DNA"/>
</dbReference>
<name>A0AAN7CDA1_9PEZI</name>
<sequence>MSAHATGPSARPRNPTRARRGSFTATRSPSGRSPAVDEPQLEETEAQSFSESIPPLTPSKSLLALLESPKGKKGKQPGGAAPKKQGSDPSPSDSSSSQAAPGDVTTPGQVTTSGGDDTTRAEASTSHQSQPPKKREAGFRLSMMRAEIEMWHLLAQTAAISMDLCETLDEAAASLERDDLEPDKSGLGKDSDEEGGNSGTKGKEPKGKGKEPAKRY</sequence>
<feature type="compositionally biased region" description="Low complexity" evidence="1">
    <location>
        <begin position="78"/>
        <end position="102"/>
    </location>
</feature>